<organism evidence="2 3">
    <name type="scientific">Ligilactobacillus saerimneri</name>
    <dbReference type="NCBI Taxonomy" id="228229"/>
    <lineage>
        <taxon>Bacteria</taxon>
        <taxon>Bacillati</taxon>
        <taxon>Bacillota</taxon>
        <taxon>Bacilli</taxon>
        <taxon>Lactobacillales</taxon>
        <taxon>Lactobacillaceae</taxon>
        <taxon>Ligilactobacillus</taxon>
    </lineage>
</organism>
<feature type="transmembrane region" description="Helical" evidence="1">
    <location>
        <begin position="16"/>
        <end position="37"/>
    </location>
</feature>
<feature type="transmembrane region" description="Helical" evidence="1">
    <location>
        <begin position="393"/>
        <end position="410"/>
    </location>
</feature>
<feature type="transmembrane region" description="Helical" evidence="1">
    <location>
        <begin position="445"/>
        <end position="462"/>
    </location>
</feature>
<dbReference type="KEGG" id="lsw:GTO87_02270"/>
<evidence type="ECO:0000313" key="2">
    <source>
        <dbReference type="EMBL" id="QLL77544.1"/>
    </source>
</evidence>
<accession>A0A7H9EIS8</accession>
<keyword evidence="1" id="KW-0472">Membrane</keyword>
<evidence type="ECO:0000256" key="1">
    <source>
        <dbReference type="SAM" id="Phobius"/>
    </source>
</evidence>
<feature type="transmembrane region" description="Helical" evidence="1">
    <location>
        <begin position="416"/>
        <end position="433"/>
    </location>
</feature>
<evidence type="ECO:0000313" key="3">
    <source>
        <dbReference type="Proteomes" id="UP000510886"/>
    </source>
</evidence>
<feature type="transmembrane region" description="Helical" evidence="1">
    <location>
        <begin position="363"/>
        <end position="381"/>
    </location>
</feature>
<dbReference type="PANTHER" id="PTHR38454:SF1">
    <property type="entry name" value="INTEGRAL MEMBRANE PROTEIN"/>
    <property type="match status" value="1"/>
</dbReference>
<feature type="transmembrane region" description="Helical" evidence="1">
    <location>
        <begin position="121"/>
        <end position="139"/>
    </location>
</feature>
<sequence>MSISFDKQTKSRIKKILFYYTLFFICTVIAYYGVFFITGHTLIRSTDAATQHLPLLQSFRSSVLDFFKHPLSADQWSWKFGLGADVLSIYAYYNIGDIFSYLILLFPAAKVAVGYQVILGIRLYCAGLAFCYFAAHLTWKKRPFGVASITAGSLVYLFNSYLEYASLAQPMFTTAFILFPLLVLEIERTLQTRTYRRLTFVFTWMLINNFYFAYMLGIGAIVFLVLRYWLYYRKQRPLLATIWQFAKATLISLLLSAVVLLPEIYDVLHSTRSESSFANGLKVYPLYYYLLLPSKLIEGTTNNQLYWTSLGFAAIAFFGFAYVLLNYKQLKLLTISIVGSLIALLFPAVAATLNGMMSPSNRWTFVLYLIGAVATMLLVHNVRALDSQTLRRLTLITSGYTVILVVLFFIQNADELFVPIIFLWGTLFILYWVNFHQVVHGRRLLVGTVLANVILNCVYFAAPFNNNFAASFLPIGGYEALTTDFYKGLTTDLDQKSFYRSSTISDNYLLGGPSSSTPQNLAIANPIYTGINSVNSFYSLQNKYIGQLMQELQNRQTLGNIPVGQADDRTILTNLLGTKYIFGKTNNPNSSKIPYGFSATAQTPLYTDLYGNQLPGQVVRYDSANNFPLVYWQGKVVTPKTYHQLNATAKEAQLTTGVVMPSTKSAQGLPRAKKVPVADVPYSLYTTIPTDPQSDDPGNITGQAIVKQNTDEQYYITIPDYKKYKNMEVHLELTDIKFEPLTRSETIQANNDYHAQENLTNTIPFNTLNDEIKGTRNYITKMKSDHNFTLTATAKKNTVAVRQLPTSDTSFYYPLTKTTLNLGYFTTMPNKIMLNLSRIGRYNFKLKVYAEPLGKTYQKHVQTIQKNQLSHLKVRRDTVTGISNHSQAGVLTSSIPYSDGWTTYIDGHKVPTLRTNRAFVGVKVPQGKHKVRFVYHTPWLKLGTWISLGTTLVLLSWGLIRWGFWIFRRRNA</sequence>
<feature type="transmembrane region" description="Helical" evidence="1">
    <location>
        <begin position="210"/>
        <end position="230"/>
    </location>
</feature>
<protein>
    <submittedName>
        <fullName evidence="2">YfhO family protein</fullName>
    </submittedName>
</protein>
<gene>
    <name evidence="2" type="ORF">GTO87_02270</name>
</gene>
<reference evidence="2 3" key="1">
    <citation type="submission" date="2020-01" db="EMBL/GenBank/DDBJ databases">
        <title>Complete and circular genome sequences of six lactobacillus isolates from horses.</title>
        <authorList>
            <person name="Hassan H.M."/>
        </authorList>
    </citation>
    <scope>NUCLEOTIDE SEQUENCE [LARGE SCALE GENOMIC DNA]</scope>
    <source>
        <strain evidence="2 3">1A</strain>
    </source>
</reference>
<feature type="transmembrane region" description="Helical" evidence="1">
    <location>
        <begin position="305"/>
        <end position="325"/>
    </location>
</feature>
<dbReference type="RefSeq" id="WP_180849376.1">
    <property type="nucleotide sequence ID" value="NZ_CP047418.1"/>
</dbReference>
<dbReference type="EMBL" id="CP047418">
    <property type="protein sequence ID" value="QLL77544.1"/>
    <property type="molecule type" value="Genomic_DNA"/>
</dbReference>
<dbReference type="PANTHER" id="PTHR38454">
    <property type="entry name" value="INTEGRAL MEMBRANE PROTEIN-RELATED"/>
    <property type="match status" value="1"/>
</dbReference>
<feature type="transmembrane region" description="Helical" evidence="1">
    <location>
        <begin position="171"/>
        <end position="190"/>
    </location>
</feature>
<name>A0A7H9EIS8_9LACO</name>
<proteinExistence type="predicted"/>
<feature type="transmembrane region" description="Helical" evidence="1">
    <location>
        <begin position="332"/>
        <end position="351"/>
    </location>
</feature>
<dbReference type="InterPro" id="IPR018580">
    <property type="entry name" value="Uncharacterised_YfhO"/>
</dbReference>
<feature type="transmembrane region" description="Helical" evidence="1">
    <location>
        <begin position="242"/>
        <end position="261"/>
    </location>
</feature>
<feature type="transmembrane region" description="Helical" evidence="1">
    <location>
        <begin position="939"/>
        <end position="960"/>
    </location>
</feature>
<keyword evidence="1" id="KW-0812">Transmembrane</keyword>
<keyword evidence="1" id="KW-1133">Transmembrane helix</keyword>
<dbReference type="Pfam" id="PF09586">
    <property type="entry name" value="YfhO"/>
    <property type="match status" value="1"/>
</dbReference>
<dbReference type="Proteomes" id="UP000510886">
    <property type="component" value="Chromosome"/>
</dbReference>
<feature type="transmembrane region" description="Helical" evidence="1">
    <location>
        <begin position="89"/>
        <end position="109"/>
    </location>
</feature>
<dbReference type="AlphaFoldDB" id="A0A7H9EIS8"/>